<sequence>MNKWRMAFFTLLLLFLIIPIAIAVMLFSDPSGGRLDRSSLDTDIRDNQKLLSIHTEKEQVEDLLNKELRKKAPDVNVYVNLRNDEAVLNGSFIAFDQELPYQVTFEPEVLDNGDLLLKEKDMQVGRFPLPGDEVFTLIKKTVQFPEWVDVYPKDESILMRVTEMPTKKGYAVKAEEFDLKKNSIKLGVYTKN</sequence>
<organism evidence="1 2">
    <name type="scientific">Fictibacillus phosphorivorans</name>
    <dbReference type="NCBI Taxonomy" id="1221500"/>
    <lineage>
        <taxon>Bacteria</taxon>
        <taxon>Bacillati</taxon>
        <taxon>Bacillota</taxon>
        <taxon>Bacilli</taxon>
        <taxon>Bacillales</taxon>
        <taxon>Fictibacillaceae</taxon>
        <taxon>Fictibacillus</taxon>
    </lineage>
</organism>
<dbReference type="Proteomes" id="UP000076623">
    <property type="component" value="Chromosome"/>
</dbReference>
<reference evidence="1 2" key="1">
    <citation type="submission" date="2016-04" db="EMBL/GenBank/DDBJ databases">
        <title>Complete genome sequence of Fictibacillus phosphorivorans G25-29, a strain toxic to nematodes.</title>
        <authorList>
            <person name="Zheng Z."/>
        </authorList>
    </citation>
    <scope>NUCLEOTIDE SEQUENCE [LARGE SCALE GENOMIC DNA]</scope>
    <source>
        <strain evidence="1 2">G25-29</strain>
    </source>
</reference>
<proteinExistence type="predicted"/>
<evidence type="ECO:0000313" key="1">
    <source>
        <dbReference type="EMBL" id="ANC75944.1"/>
    </source>
</evidence>
<dbReference type="STRING" id="1221500.ABE65_003570"/>
<keyword evidence="2" id="KW-1185">Reference proteome</keyword>
<evidence type="ECO:0000313" key="2">
    <source>
        <dbReference type="Proteomes" id="UP000076623"/>
    </source>
</evidence>
<dbReference type="AlphaFoldDB" id="A0A160IJ24"/>
<dbReference type="KEGG" id="fpn:ABE65_003570"/>
<dbReference type="EMBL" id="CP015378">
    <property type="protein sequence ID" value="ANC75944.1"/>
    <property type="molecule type" value="Genomic_DNA"/>
</dbReference>
<dbReference type="InterPro" id="IPR018672">
    <property type="entry name" value="DUF2140"/>
</dbReference>
<protein>
    <recommendedName>
        <fullName evidence="3">DUF2140 family protein</fullName>
    </recommendedName>
</protein>
<gene>
    <name evidence="1" type="ORF">ABE65_003570</name>
</gene>
<dbReference type="RefSeq" id="WP_066391379.1">
    <property type="nucleotide sequence ID" value="NZ_CP015378.1"/>
</dbReference>
<name>A0A160IJ24_9BACL</name>
<accession>A0A160IJ24</accession>
<evidence type="ECO:0008006" key="3">
    <source>
        <dbReference type="Google" id="ProtNLM"/>
    </source>
</evidence>
<dbReference type="Pfam" id="PF09911">
    <property type="entry name" value="DUF2140"/>
    <property type="match status" value="1"/>
</dbReference>